<evidence type="ECO:0000313" key="1">
    <source>
        <dbReference type="EMBL" id="KAG5512716.1"/>
    </source>
</evidence>
<reference evidence="1" key="1">
    <citation type="submission" date="2020-08" db="EMBL/GenBank/DDBJ databases">
        <title>Plant Genome Project.</title>
        <authorList>
            <person name="Zhang R.-G."/>
        </authorList>
    </citation>
    <scope>NUCLEOTIDE SEQUENCE</scope>
    <source>
        <strain evidence="1">WSP0</strain>
        <tissue evidence="1">Leaf</tissue>
    </source>
</reference>
<proteinExistence type="predicted"/>
<keyword evidence="2" id="KW-1185">Reference proteome</keyword>
<organism evidence="1 2">
    <name type="scientific">Rhododendron griersonianum</name>
    <dbReference type="NCBI Taxonomy" id="479676"/>
    <lineage>
        <taxon>Eukaryota</taxon>
        <taxon>Viridiplantae</taxon>
        <taxon>Streptophyta</taxon>
        <taxon>Embryophyta</taxon>
        <taxon>Tracheophyta</taxon>
        <taxon>Spermatophyta</taxon>
        <taxon>Magnoliopsida</taxon>
        <taxon>eudicotyledons</taxon>
        <taxon>Gunneridae</taxon>
        <taxon>Pentapetalae</taxon>
        <taxon>asterids</taxon>
        <taxon>Ericales</taxon>
        <taxon>Ericaceae</taxon>
        <taxon>Ericoideae</taxon>
        <taxon>Rhodoreae</taxon>
        <taxon>Rhododendron</taxon>
    </lineage>
</organism>
<sequence length="402" mass="46408">MYHPNTGNHFNYSYTQNQFPTHIGGQPLHSHDDQFFPNFSHSTESYTTQSYPLQSQPLHAQASVYHEPNFQSVAPQQQSSLEDTLKAFMAEMKSTTHLNTQAITEINHFQTQAISKLENQLGQLANRMREIEEEDIYNESVANPNWQYVTPSTLDFPNKQEHVESILTFESEEQLDEQLSIPVENNPLELESKNIFLGRGTLTQPNSEDPLKTCLAHFSCDINIDESIEQVNSLLDSTPIMSIKKWQAKEIYVPLSLSPSLAPVMEPPKVDLETLSPDHSIEILEPIKVAPIVILSHGDQNERETIVDEHRDDNIRVEWDFIFGVLDLLLPTHKFCLETMIFKHTFPWYDDLAFVSAMHMTHMIEQFTNFLSIVSNNFCWKDPYILNYKKRIKENDYLLCSC</sequence>
<dbReference type="Proteomes" id="UP000823749">
    <property type="component" value="Unassembled WGS sequence"/>
</dbReference>
<dbReference type="EMBL" id="JACTNZ010000045">
    <property type="protein sequence ID" value="KAG5512716.1"/>
    <property type="molecule type" value="Genomic_DNA"/>
</dbReference>
<comment type="caution">
    <text evidence="1">The sequence shown here is derived from an EMBL/GenBank/DDBJ whole genome shotgun (WGS) entry which is preliminary data.</text>
</comment>
<accession>A0AAV6HHZ5</accession>
<evidence type="ECO:0000313" key="2">
    <source>
        <dbReference type="Proteomes" id="UP000823749"/>
    </source>
</evidence>
<name>A0AAV6HHZ5_9ERIC</name>
<protein>
    <submittedName>
        <fullName evidence="1">Uncharacterized protein</fullName>
    </submittedName>
</protein>
<dbReference type="AlphaFoldDB" id="A0AAV6HHZ5"/>
<gene>
    <name evidence="1" type="ORF">RHGRI_038894</name>
</gene>